<keyword evidence="1" id="KW-0802">TPR repeat</keyword>
<evidence type="ECO:0000256" key="1">
    <source>
        <dbReference type="PROSITE-ProRule" id="PRU00339"/>
    </source>
</evidence>
<dbReference type="Gene3D" id="1.25.40.10">
    <property type="entry name" value="Tetratricopeptide repeat domain"/>
    <property type="match status" value="2"/>
</dbReference>
<dbReference type="PANTHER" id="PTHR12558">
    <property type="entry name" value="CELL DIVISION CYCLE 16,23,27"/>
    <property type="match status" value="1"/>
</dbReference>
<feature type="compositionally biased region" description="Polar residues" evidence="2">
    <location>
        <begin position="1"/>
        <end position="18"/>
    </location>
</feature>
<dbReference type="InterPro" id="IPR019734">
    <property type="entry name" value="TPR_rpt"/>
</dbReference>
<feature type="repeat" description="TPR" evidence="1">
    <location>
        <begin position="246"/>
        <end position="279"/>
    </location>
</feature>
<dbReference type="InterPro" id="IPR011990">
    <property type="entry name" value="TPR-like_helical_dom_sf"/>
</dbReference>
<evidence type="ECO:0000256" key="2">
    <source>
        <dbReference type="SAM" id="MobiDB-lite"/>
    </source>
</evidence>
<gene>
    <name evidence="3" type="ORF">GCM10023150_16310</name>
</gene>
<keyword evidence="4" id="KW-1185">Reference proteome</keyword>
<dbReference type="Pfam" id="PF13432">
    <property type="entry name" value="TPR_16"/>
    <property type="match status" value="2"/>
</dbReference>
<evidence type="ECO:0000313" key="3">
    <source>
        <dbReference type="EMBL" id="GAA4350516.1"/>
    </source>
</evidence>
<feature type="region of interest" description="Disordered" evidence="2">
    <location>
        <begin position="1"/>
        <end position="29"/>
    </location>
</feature>
<accession>A0ABP8I3C2</accession>
<reference evidence="4" key="1">
    <citation type="journal article" date="2019" name="Int. J. Syst. Evol. Microbiol.">
        <title>The Global Catalogue of Microorganisms (GCM) 10K type strain sequencing project: providing services to taxonomists for standard genome sequencing and annotation.</title>
        <authorList>
            <consortium name="The Broad Institute Genomics Platform"/>
            <consortium name="The Broad Institute Genome Sequencing Center for Infectious Disease"/>
            <person name="Wu L."/>
            <person name="Ma J."/>
        </authorList>
    </citation>
    <scope>NUCLEOTIDE SEQUENCE [LARGE SCALE GENOMIC DNA]</scope>
    <source>
        <strain evidence="4">JCM 17727</strain>
    </source>
</reference>
<feature type="repeat" description="TPR" evidence="1">
    <location>
        <begin position="590"/>
        <end position="623"/>
    </location>
</feature>
<sequence length="641" mass="73340">MLAACSTTQPQKIETPTEASVPKTPEHPSVTNLSAEDRGQLYFSILLANIANKQKLYDVAQSNYFYAAEQTGSKELSSRAAMVALIERDYTNALEAIDLWVASDPNDKNAYKIALIASLAQNKQQQAQGYLHQLLPLLPESDDEKLYELLRMASFQEEADFIAFFEQVNQPLSSPIIATAEAYLRLKSSQPLEQYDRILSLLDFTLSKQPNFLSAIELKGEALALNSDQQRQHYLSQVLQNNQLTLDQTYKIGELLYTQRSFADALTAFSRVLEERPKDKQTQFLEASSYYAMENYAKASQLFWQLAQDNYKTEISSYYCADSASRVDDFIKAYSCYEMVPIGRYYMTARTELAQLYAENDMMQRAINSLRSAQRTVGLDDRQRLLEFEINLLTQSGDYEQAERRITSALQVSPNKPFLFYLKLQLLNQTQSVAEFIASVKSLQQSVETPQLKNDIVLIGANFLQGRNSYLLAYQLLEDAVENEPDNVELLYSKALAAEPLEYYSSMERDLRQVLKIDPDHHHAKNSLGYTLADLNRSLEEAKSLIESAYQVQPDNVAIQDSMGWVHYRLGNYDEALKYLEMAYKQQESPEIASHLGEVLWSMDLQERAIAVWQKALRMNPNNQYILRTLRRFPEANLLNR</sequence>
<dbReference type="EMBL" id="BAABFU010000002">
    <property type="protein sequence ID" value="GAA4350516.1"/>
    <property type="molecule type" value="Genomic_DNA"/>
</dbReference>
<dbReference type="Proteomes" id="UP001501294">
    <property type="component" value="Unassembled WGS sequence"/>
</dbReference>
<evidence type="ECO:0000313" key="4">
    <source>
        <dbReference type="Proteomes" id="UP001501294"/>
    </source>
</evidence>
<dbReference type="SMART" id="SM00028">
    <property type="entry name" value="TPR"/>
    <property type="match status" value="6"/>
</dbReference>
<dbReference type="SUPFAM" id="SSF48452">
    <property type="entry name" value="TPR-like"/>
    <property type="match status" value="1"/>
</dbReference>
<dbReference type="SUPFAM" id="SSF81901">
    <property type="entry name" value="HCP-like"/>
    <property type="match status" value="1"/>
</dbReference>
<dbReference type="PANTHER" id="PTHR12558:SF13">
    <property type="entry name" value="CELL DIVISION CYCLE PROTEIN 27 HOMOLOG"/>
    <property type="match status" value="1"/>
</dbReference>
<name>A0ABP8I3C2_9GAMM</name>
<comment type="caution">
    <text evidence="3">The sequence shown here is derived from an EMBL/GenBank/DDBJ whole genome shotgun (WGS) entry which is preliminary data.</text>
</comment>
<protein>
    <submittedName>
        <fullName evidence="3">Tetratricopeptide repeat protein</fullName>
    </submittedName>
</protein>
<proteinExistence type="predicted"/>
<dbReference type="Pfam" id="PF13181">
    <property type="entry name" value="TPR_8"/>
    <property type="match status" value="1"/>
</dbReference>
<dbReference type="PROSITE" id="PS50005">
    <property type="entry name" value="TPR"/>
    <property type="match status" value="2"/>
</dbReference>
<organism evidence="3 4">
    <name type="scientific">Kangiella taiwanensis</name>
    <dbReference type="NCBI Taxonomy" id="1079179"/>
    <lineage>
        <taxon>Bacteria</taxon>
        <taxon>Pseudomonadati</taxon>
        <taxon>Pseudomonadota</taxon>
        <taxon>Gammaproteobacteria</taxon>
        <taxon>Kangiellales</taxon>
        <taxon>Kangiellaceae</taxon>
        <taxon>Kangiella</taxon>
    </lineage>
</organism>